<accession>A0A388LH13</accession>
<protein>
    <recommendedName>
        <fullName evidence="1">DUF659 domain-containing protein</fullName>
    </recommendedName>
</protein>
<proteinExistence type="predicted"/>
<reference evidence="2 3" key="1">
    <citation type="journal article" date="2018" name="Cell">
        <title>The Chara Genome: Secondary Complexity and Implications for Plant Terrestrialization.</title>
        <authorList>
            <person name="Nishiyama T."/>
            <person name="Sakayama H."/>
            <person name="Vries J.D."/>
            <person name="Buschmann H."/>
            <person name="Saint-Marcoux D."/>
            <person name="Ullrich K.K."/>
            <person name="Haas F.B."/>
            <person name="Vanderstraeten L."/>
            <person name="Becker D."/>
            <person name="Lang D."/>
            <person name="Vosolsobe S."/>
            <person name="Rombauts S."/>
            <person name="Wilhelmsson P.K.I."/>
            <person name="Janitza P."/>
            <person name="Kern R."/>
            <person name="Heyl A."/>
            <person name="Rumpler F."/>
            <person name="Villalobos L.I.A.C."/>
            <person name="Clay J.M."/>
            <person name="Skokan R."/>
            <person name="Toyoda A."/>
            <person name="Suzuki Y."/>
            <person name="Kagoshima H."/>
            <person name="Schijlen E."/>
            <person name="Tajeshwar N."/>
            <person name="Catarino B."/>
            <person name="Hetherington A.J."/>
            <person name="Saltykova A."/>
            <person name="Bonnot C."/>
            <person name="Breuninger H."/>
            <person name="Symeonidi A."/>
            <person name="Radhakrishnan G.V."/>
            <person name="Van Nieuwerburgh F."/>
            <person name="Deforce D."/>
            <person name="Chang C."/>
            <person name="Karol K.G."/>
            <person name="Hedrich R."/>
            <person name="Ulvskov P."/>
            <person name="Glockner G."/>
            <person name="Delwiche C.F."/>
            <person name="Petrasek J."/>
            <person name="Van de Peer Y."/>
            <person name="Friml J."/>
            <person name="Beilby M."/>
            <person name="Dolan L."/>
            <person name="Kohara Y."/>
            <person name="Sugano S."/>
            <person name="Fujiyama A."/>
            <person name="Delaux P.-M."/>
            <person name="Quint M."/>
            <person name="TheiBen G."/>
            <person name="Hagemann M."/>
            <person name="Harholt J."/>
            <person name="Dunand C."/>
            <person name="Zachgo S."/>
            <person name="Langdale J."/>
            <person name="Maumus F."/>
            <person name="Straeten D.V.D."/>
            <person name="Gould S.B."/>
            <person name="Rensing S.A."/>
        </authorList>
    </citation>
    <scope>NUCLEOTIDE SEQUENCE [LARGE SCALE GENOMIC DNA]</scope>
    <source>
        <strain evidence="2 3">S276</strain>
    </source>
</reference>
<dbReference type="EMBL" id="BFEA01000380">
    <property type="protein sequence ID" value="GBG81609.1"/>
    <property type="molecule type" value="Genomic_DNA"/>
</dbReference>
<name>A0A388LH13_CHABU</name>
<dbReference type="Gramene" id="GBG81609">
    <property type="protein sequence ID" value="GBG81609"/>
    <property type="gene ID" value="CBR_g32601"/>
</dbReference>
<dbReference type="Pfam" id="PF04937">
    <property type="entry name" value="DUF659"/>
    <property type="match status" value="1"/>
</dbReference>
<keyword evidence="3" id="KW-1185">Reference proteome</keyword>
<evidence type="ECO:0000313" key="2">
    <source>
        <dbReference type="EMBL" id="GBG81609.1"/>
    </source>
</evidence>
<gene>
    <name evidence="2" type="ORF">CBR_g32601</name>
</gene>
<dbReference type="InterPro" id="IPR007021">
    <property type="entry name" value="DUF659"/>
</dbReference>
<dbReference type="Proteomes" id="UP000265515">
    <property type="component" value="Unassembled WGS sequence"/>
</dbReference>
<evidence type="ECO:0000259" key="1">
    <source>
        <dbReference type="Pfam" id="PF04937"/>
    </source>
</evidence>
<dbReference type="AlphaFoldDB" id="A0A388LH13"/>
<evidence type="ECO:0000313" key="3">
    <source>
        <dbReference type="Proteomes" id="UP000265515"/>
    </source>
</evidence>
<sequence>MESYSSQWKMKFKKRFLRFVYSQCLPFNVFRSEPWKDLVRHFKDLLGPVKVLWPSENEIADIEIVVRTADDVAADLAEVNAPFYVMGNTIMSDGRKSRDARPIVNFLVGGSRGVMMVQTMNREGERDRAPDVLVRLIKVFDDFPPRWVNAICTDSASAYVVAANMLQRLE</sequence>
<organism evidence="2 3">
    <name type="scientific">Chara braunii</name>
    <name type="common">Braun's stonewort</name>
    <dbReference type="NCBI Taxonomy" id="69332"/>
    <lineage>
        <taxon>Eukaryota</taxon>
        <taxon>Viridiplantae</taxon>
        <taxon>Streptophyta</taxon>
        <taxon>Charophyceae</taxon>
        <taxon>Charales</taxon>
        <taxon>Characeae</taxon>
        <taxon>Chara</taxon>
    </lineage>
</organism>
<comment type="caution">
    <text evidence="2">The sequence shown here is derived from an EMBL/GenBank/DDBJ whole genome shotgun (WGS) entry which is preliminary data.</text>
</comment>
<feature type="domain" description="DUF659" evidence="1">
    <location>
        <begin position="64"/>
        <end position="167"/>
    </location>
</feature>